<dbReference type="Gene3D" id="1.10.10.1320">
    <property type="entry name" value="Anti-sigma factor, zinc-finger domain"/>
    <property type="match status" value="1"/>
</dbReference>
<feature type="region of interest" description="Disordered" evidence="3">
    <location>
        <begin position="104"/>
        <end position="159"/>
    </location>
</feature>
<gene>
    <name evidence="4" type="ORF">POF50_014560</name>
</gene>
<dbReference type="EMBL" id="JABXJJ020000016">
    <property type="protein sequence ID" value="MDI5970550.1"/>
    <property type="molecule type" value="Genomic_DNA"/>
</dbReference>
<comment type="caution">
    <text evidence="4">The sequence shown here is derived from an EMBL/GenBank/DDBJ whole genome shotgun (WGS) entry which is preliminary data.</text>
</comment>
<dbReference type="InterPro" id="IPR041916">
    <property type="entry name" value="Anti_sigma_zinc_sf"/>
</dbReference>
<keyword evidence="1" id="KW-0805">Transcription regulation</keyword>
<reference evidence="4" key="1">
    <citation type="submission" date="2023-05" db="EMBL/GenBank/DDBJ databases">
        <title>Streptantibioticus silvisoli sp. nov., acidotolerant actinomycetes 1 from pine litter.</title>
        <authorList>
            <person name="Swiecimska M."/>
            <person name="Golinska P."/>
            <person name="Sangal V."/>
            <person name="Wachnowicz B."/>
            <person name="Goodfellow M."/>
        </authorList>
    </citation>
    <scope>NUCLEOTIDE SEQUENCE</scope>
    <source>
        <strain evidence="4">SL13</strain>
    </source>
</reference>
<evidence type="ECO:0000256" key="3">
    <source>
        <dbReference type="SAM" id="MobiDB-lite"/>
    </source>
</evidence>
<feature type="compositionally biased region" description="Low complexity" evidence="3">
    <location>
        <begin position="104"/>
        <end position="113"/>
    </location>
</feature>
<feature type="region of interest" description="Disordered" evidence="3">
    <location>
        <begin position="219"/>
        <end position="242"/>
    </location>
</feature>
<dbReference type="AlphaFoldDB" id="A0AA90H825"/>
<evidence type="ECO:0000256" key="2">
    <source>
        <dbReference type="ARBA" id="ARBA00023163"/>
    </source>
</evidence>
<proteinExistence type="predicted"/>
<dbReference type="RefSeq" id="WP_271315128.1">
    <property type="nucleotide sequence ID" value="NZ_JABXJJ020000016.1"/>
</dbReference>
<name>A0AA90H825_9ACTN</name>
<accession>A0AA90H825</accession>
<keyword evidence="2" id="KW-0804">Transcription</keyword>
<evidence type="ECO:0000256" key="1">
    <source>
        <dbReference type="ARBA" id="ARBA00023015"/>
    </source>
</evidence>
<evidence type="ECO:0008006" key="5">
    <source>
        <dbReference type="Google" id="ProtNLM"/>
    </source>
</evidence>
<protein>
    <recommendedName>
        <fullName evidence="5">Zf-HC2 domain-containing protein</fullName>
    </recommendedName>
</protein>
<feature type="compositionally biased region" description="Polar residues" evidence="3">
    <location>
        <begin position="233"/>
        <end position="242"/>
    </location>
</feature>
<evidence type="ECO:0000313" key="4">
    <source>
        <dbReference type="EMBL" id="MDI5970550.1"/>
    </source>
</evidence>
<organism evidence="4">
    <name type="scientific">Streptantibioticus silvisoli</name>
    <dbReference type="NCBI Taxonomy" id="2705255"/>
    <lineage>
        <taxon>Bacteria</taxon>
        <taxon>Bacillati</taxon>
        <taxon>Actinomycetota</taxon>
        <taxon>Actinomycetes</taxon>
        <taxon>Kitasatosporales</taxon>
        <taxon>Streptomycetaceae</taxon>
        <taxon>Streptantibioticus</taxon>
    </lineage>
</organism>
<sequence length="319" mass="31621">MTTAGTDDHPEVAEISAFTEGLLPPERTTEVRGHLDHCVLCADVRDSLAEIRGLLGTLPGPPRMPEEVARRIDAALAAEALIDATTPDSSPATSTLDTAGTHAATSATGASHGPHGVAAPAGTDAGGSHVSRETSPAPDRPAGRAGGASGPGRTSRGARRRWRVLTAAAGVAVLGLGGLLAHELNTGASGGPSAAGTRTTAAGTFSGVALPAKVHELLGGTTPQARPNAATGGENSPFASRTPTVPACVLKATGRSGSAPVAASRGTYDGRTSYLVVLPHPSDPRAQVDAYVVDASCAAPGASSGAVGTVLAQHTYPRG</sequence>